<feature type="signal peptide" evidence="4">
    <location>
        <begin position="1"/>
        <end position="32"/>
    </location>
</feature>
<evidence type="ECO:0000313" key="6">
    <source>
        <dbReference type="EMBL" id="MDQ0475175.1"/>
    </source>
</evidence>
<keyword evidence="7" id="KW-1185">Reference proteome</keyword>
<dbReference type="InterPro" id="IPR028082">
    <property type="entry name" value="Peripla_BP_I"/>
</dbReference>
<reference evidence="6 7" key="1">
    <citation type="submission" date="2023-07" db="EMBL/GenBank/DDBJ databases">
        <title>Genomic Encyclopedia of Type Strains, Phase IV (KMG-IV): sequencing the most valuable type-strain genomes for metagenomic binning, comparative biology and taxonomic classification.</title>
        <authorList>
            <person name="Goeker M."/>
        </authorList>
    </citation>
    <scope>NUCLEOTIDE SEQUENCE [LARGE SCALE GENOMIC DNA]</scope>
    <source>
        <strain evidence="6 7">DSM 19619</strain>
    </source>
</reference>
<evidence type="ECO:0000313" key="7">
    <source>
        <dbReference type="Proteomes" id="UP001242480"/>
    </source>
</evidence>
<dbReference type="PANTHER" id="PTHR46847">
    <property type="entry name" value="D-ALLOSE-BINDING PERIPLASMIC PROTEIN-RELATED"/>
    <property type="match status" value="1"/>
</dbReference>
<sequence>MTQTIDRRRALQLGLGAGLAGLLGTTARPAFADAVSEARIEGSSEMAQPVTKSGKLRIGFSNGFSGNTWRTECLTSMQNEAAANADKYELIVVDGQGDITKQVNDIEDLITQSVDALLVIPNSGTAVVPALRKATRAGIVTVPFNLPVEGENWTAFIGTDPKKKGAILGQRLNEALGGKGKIVALGGLPGNSYTAQCWEGAKPMLGAGIEVLAFKDAYWEEDRAKVVMADLIAAYPQIDGIWADGAQMAAGALKALIAAGRPLVPVSGDDYNGLLKLYDAHKDKAPNFKIGLVSEPSWEGVVALRTAVKLLGGEAVPKRQIIDPTVIDGSNYQKYIKKDLPDGVFVDTLLTDEQLKKLFG</sequence>
<gene>
    <name evidence="6" type="ORF">QO011_008217</name>
</gene>
<name>A0ABU0JLK7_9HYPH</name>
<evidence type="ECO:0000256" key="4">
    <source>
        <dbReference type="SAM" id="SignalP"/>
    </source>
</evidence>
<dbReference type="InterPro" id="IPR025997">
    <property type="entry name" value="SBP_2_dom"/>
</dbReference>
<protein>
    <submittedName>
        <fullName evidence="6">Ribose transport system substrate-binding protein</fullName>
    </submittedName>
</protein>
<dbReference type="InterPro" id="IPR006311">
    <property type="entry name" value="TAT_signal"/>
</dbReference>
<evidence type="ECO:0000259" key="5">
    <source>
        <dbReference type="Pfam" id="PF13407"/>
    </source>
</evidence>
<dbReference type="Pfam" id="PF13407">
    <property type="entry name" value="Peripla_BP_4"/>
    <property type="match status" value="1"/>
</dbReference>
<evidence type="ECO:0000256" key="1">
    <source>
        <dbReference type="ARBA" id="ARBA00004196"/>
    </source>
</evidence>
<dbReference type="PANTHER" id="PTHR46847:SF1">
    <property type="entry name" value="D-ALLOSE-BINDING PERIPLASMIC PROTEIN-RELATED"/>
    <property type="match status" value="1"/>
</dbReference>
<feature type="chain" id="PRO_5046588696" evidence="4">
    <location>
        <begin position="33"/>
        <end position="360"/>
    </location>
</feature>
<accession>A0ABU0JLK7</accession>
<keyword evidence="3 4" id="KW-0732">Signal</keyword>
<dbReference type="Proteomes" id="UP001242480">
    <property type="component" value="Unassembled WGS sequence"/>
</dbReference>
<comment type="caution">
    <text evidence="6">The sequence shown here is derived from an EMBL/GenBank/DDBJ whole genome shotgun (WGS) entry which is preliminary data.</text>
</comment>
<comment type="similarity">
    <text evidence="2">Belongs to the bacterial solute-binding protein 2 family.</text>
</comment>
<feature type="domain" description="Periplasmic binding protein" evidence="5">
    <location>
        <begin position="58"/>
        <end position="314"/>
    </location>
</feature>
<dbReference type="CDD" id="cd19996">
    <property type="entry name" value="PBP1_ABC_sugar_binding-like"/>
    <property type="match status" value="1"/>
</dbReference>
<dbReference type="Gene3D" id="3.40.50.2300">
    <property type="match status" value="2"/>
</dbReference>
<evidence type="ECO:0000256" key="3">
    <source>
        <dbReference type="ARBA" id="ARBA00022729"/>
    </source>
</evidence>
<dbReference type="PROSITE" id="PS51318">
    <property type="entry name" value="TAT"/>
    <property type="match status" value="1"/>
</dbReference>
<comment type="subcellular location">
    <subcellularLocation>
        <location evidence="1">Cell envelope</location>
    </subcellularLocation>
</comment>
<organism evidence="6 7">
    <name type="scientific">Labrys wisconsinensis</name>
    <dbReference type="NCBI Taxonomy" id="425677"/>
    <lineage>
        <taxon>Bacteria</taxon>
        <taxon>Pseudomonadati</taxon>
        <taxon>Pseudomonadota</taxon>
        <taxon>Alphaproteobacteria</taxon>
        <taxon>Hyphomicrobiales</taxon>
        <taxon>Xanthobacteraceae</taxon>
        <taxon>Labrys</taxon>
    </lineage>
</organism>
<evidence type="ECO:0000256" key="2">
    <source>
        <dbReference type="ARBA" id="ARBA00007639"/>
    </source>
</evidence>
<dbReference type="SUPFAM" id="SSF53822">
    <property type="entry name" value="Periplasmic binding protein-like I"/>
    <property type="match status" value="1"/>
</dbReference>
<proteinExistence type="inferred from homology"/>
<dbReference type="EMBL" id="JAUSVX010000031">
    <property type="protein sequence ID" value="MDQ0475175.1"/>
    <property type="molecule type" value="Genomic_DNA"/>
</dbReference>
<dbReference type="RefSeq" id="WP_307286035.1">
    <property type="nucleotide sequence ID" value="NZ_JAUSVX010000031.1"/>
</dbReference>